<dbReference type="Proteomes" id="UP000013526">
    <property type="component" value="Unassembled WGS sequence"/>
</dbReference>
<keyword evidence="3" id="KW-1185">Reference proteome</keyword>
<evidence type="ECO:0000256" key="1">
    <source>
        <dbReference type="SAM" id="MobiDB-lite"/>
    </source>
</evidence>
<protein>
    <submittedName>
        <fullName evidence="2">Copper/silver resistance periplasmic protein</fullName>
    </submittedName>
</protein>
<dbReference type="AlphaFoldDB" id="R1EZR7"/>
<dbReference type="Gene3D" id="2.40.50.320">
    <property type="entry name" value="Copper binding periplasmic protein CusF"/>
    <property type="match status" value="1"/>
</dbReference>
<proteinExistence type="predicted"/>
<feature type="non-terminal residue" evidence="2">
    <location>
        <position position="1"/>
    </location>
</feature>
<dbReference type="Pfam" id="PF11604">
    <property type="entry name" value="CusF_Ec"/>
    <property type="match status" value="1"/>
</dbReference>
<sequence length="77" mass="8763">RYRASILPNRTLGVSHHPIPEWQWPAMEMDFSVAEGVDMSQLGKGQTLHLQVEQEGTSTASPPYIWRNPARPPRPTR</sequence>
<comment type="caution">
    <text evidence="2">The sequence shown here is derived from an EMBL/GenBank/DDBJ whole genome shotgun (WGS) entry which is preliminary data.</text>
</comment>
<reference evidence="2 3" key="1">
    <citation type="journal article" date="2013" name="Genome Announc.">
        <title>Draft Genome Sequence of Aeromonas molluscorum Strain 848TT, Isolated from Bivalve Molluscs.</title>
        <authorList>
            <person name="Spataro N."/>
            <person name="Farfan M."/>
            <person name="Albarral V."/>
            <person name="Sanglas A."/>
            <person name="Loren J.G."/>
            <person name="Fuste M.C."/>
            <person name="Bosch E."/>
        </authorList>
    </citation>
    <scope>NUCLEOTIDE SEQUENCE [LARGE SCALE GENOMIC DNA]</scope>
    <source>
        <strain evidence="2 3">848</strain>
    </source>
</reference>
<accession>R1EZR7</accession>
<dbReference type="InterPro" id="IPR021647">
    <property type="entry name" value="CusF_Ec"/>
</dbReference>
<gene>
    <name evidence="2" type="ORF">G113_20552</name>
</gene>
<dbReference type="InterPro" id="IPR042230">
    <property type="entry name" value="CusF_sf"/>
</dbReference>
<evidence type="ECO:0000313" key="3">
    <source>
        <dbReference type="Proteomes" id="UP000013526"/>
    </source>
</evidence>
<feature type="region of interest" description="Disordered" evidence="1">
    <location>
        <begin position="52"/>
        <end position="77"/>
    </location>
</feature>
<name>R1EZR7_9GAMM</name>
<dbReference type="EMBL" id="AQGQ01000268">
    <property type="protein sequence ID" value="EOD53273.1"/>
    <property type="molecule type" value="Genomic_DNA"/>
</dbReference>
<evidence type="ECO:0000313" key="2">
    <source>
        <dbReference type="EMBL" id="EOD53273.1"/>
    </source>
</evidence>
<organism evidence="2 3">
    <name type="scientific">Aeromonas molluscorum 848</name>
    <dbReference type="NCBI Taxonomy" id="1268236"/>
    <lineage>
        <taxon>Bacteria</taxon>
        <taxon>Pseudomonadati</taxon>
        <taxon>Pseudomonadota</taxon>
        <taxon>Gammaproteobacteria</taxon>
        <taxon>Aeromonadales</taxon>
        <taxon>Aeromonadaceae</taxon>
        <taxon>Aeromonas</taxon>
    </lineage>
</organism>